<sequence>MTAPDVLAAATAAAGSGPPEEQRATYARRASGLLRLFNEAGVLGLADVHAAQRIASICAEPDETVGLACALTVRALRQGSVCLRLTEARQATLDEADESIDTSALPWPDPAEWAAACERSSMVTIGADPAGERPLRLTGGRLYLERYWLQEEAVRRQLQERWARPAPAIDRDRARAALSRLFDDHDLPPGEIDRQRLAAAVAALSTVSVIAGGPGTGKTTTVAALLTLLCDQPGPRPRIALAAPTGKAAARLTEAVHQARARLDPADRDLLGELTAQTLHRLLGWRPGTRGRFRHDASNHLPYDVIVVDEMSMVSLTLMARLLEAVRPGTRLVLVGDPRQLSPVEAGAVLADITEASGDPEPALESELIALETAWPDPERVVRRVVTLQHTWRFGGAIDELAHAIRSAEPDVVLSVLRSGRPELEFGEVDPGGPGLTLDRLAAEVRAAGRQRLAAAIAGDVEGALAAVDRHRLLCAHRRGPYGVARWSDEAERWLAPESAPAASAADGEWYVGRPVLVVANDYDLGLYNGDIGVVVATASGPKVAFARGRDPLLVAPVRLDGVQTVHAMTVHRAQGSQFECVSFVVPPADSPLLTRELFYTAVTRATARVQIFGTAEAIERAVLRRAGRASGLAERL</sequence>
<evidence type="ECO:0000256" key="5">
    <source>
        <dbReference type="ARBA" id="ARBA00022806"/>
    </source>
</evidence>
<dbReference type="PANTHER" id="PTHR43788:SF6">
    <property type="entry name" value="DNA HELICASE B"/>
    <property type="match status" value="1"/>
</dbReference>
<dbReference type="SUPFAM" id="SSF52540">
    <property type="entry name" value="P-loop containing nucleoside triphosphate hydrolases"/>
    <property type="match status" value="2"/>
</dbReference>
<keyword evidence="9 11" id="KW-0234">DNA repair</keyword>
<comment type="catalytic activity">
    <reaction evidence="11">
        <text>ATP + H2O = ADP + phosphate + H(+)</text>
        <dbReference type="Rhea" id="RHEA:13065"/>
        <dbReference type="ChEBI" id="CHEBI:15377"/>
        <dbReference type="ChEBI" id="CHEBI:15378"/>
        <dbReference type="ChEBI" id="CHEBI:30616"/>
        <dbReference type="ChEBI" id="CHEBI:43474"/>
        <dbReference type="ChEBI" id="CHEBI:456216"/>
        <dbReference type="EC" id="5.6.2.3"/>
    </reaction>
</comment>
<dbReference type="EC" id="5.6.2.3" evidence="11"/>
<dbReference type="Pfam" id="PF21185">
    <property type="entry name" value="RecD_N"/>
    <property type="match status" value="1"/>
</dbReference>
<keyword evidence="1 11" id="KW-0540">Nuclease</keyword>
<evidence type="ECO:0000259" key="13">
    <source>
        <dbReference type="Pfam" id="PF13538"/>
    </source>
</evidence>
<keyword evidence="2 11" id="KW-0547">Nucleotide-binding</keyword>
<keyword evidence="5 11" id="KW-0347">Helicase</keyword>
<evidence type="ECO:0000256" key="9">
    <source>
        <dbReference type="ARBA" id="ARBA00023204"/>
    </source>
</evidence>
<dbReference type="Pfam" id="PF13245">
    <property type="entry name" value="AAA_19"/>
    <property type="match status" value="1"/>
</dbReference>
<evidence type="ECO:0000256" key="8">
    <source>
        <dbReference type="ARBA" id="ARBA00023125"/>
    </source>
</evidence>
<dbReference type="Gene3D" id="3.40.50.300">
    <property type="entry name" value="P-loop containing nucleotide triphosphate hydrolases"/>
    <property type="match status" value="3"/>
</dbReference>
<feature type="region of interest" description="Disordered" evidence="12">
    <location>
        <begin position="1"/>
        <end position="22"/>
    </location>
</feature>
<comment type="similarity">
    <text evidence="11">Belongs to the RecD family.</text>
</comment>
<feature type="domain" description="RecBCD enzyme subunit RecD N-terminal" evidence="14">
    <location>
        <begin position="39"/>
        <end position="143"/>
    </location>
</feature>
<evidence type="ECO:0000256" key="10">
    <source>
        <dbReference type="ARBA" id="ARBA00023235"/>
    </source>
</evidence>
<dbReference type="CDD" id="cd17933">
    <property type="entry name" value="DEXSc_RecD-like"/>
    <property type="match status" value="1"/>
</dbReference>
<dbReference type="Gene3D" id="1.10.10.1020">
    <property type="entry name" value="RecBCD complex, subunit RecD, N-terminal domain"/>
    <property type="match status" value="1"/>
</dbReference>
<dbReference type="InterPro" id="IPR049550">
    <property type="entry name" value="RecD_N"/>
</dbReference>
<dbReference type="InterPro" id="IPR041851">
    <property type="entry name" value="RecD_N_sf"/>
</dbReference>
<dbReference type="EMBL" id="BAABAB010000016">
    <property type="protein sequence ID" value="GAA3621204.1"/>
    <property type="molecule type" value="Genomic_DNA"/>
</dbReference>
<keyword evidence="6 11" id="KW-0269">Exonuclease</keyword>
<comment type="subunit">
    <text evidence="11">Heterotrimer of RecB, RecC and RecD. All subunits contribute to DNA-binding.</text>
</comment>
<organism evidence="15 16">
    <name type="scientific">Microlunatus ginsengisoli</name>
    <dbReference type="NCBI Taxonomy" id="363863"/>
    <lineage>
        <taxon>Bacteria</taxon>
        <taxon>Bacillati</taxon>
        <taxon>Actinomycetota</taxon>
        <taxon>Actinomycetes</taxon>
        <taxon>Propionibacteriales</taxon>
        <taxon>Propionibacteriaceae</taxon>
        <taxon>Microlunatus</taxon>
    </lineage>
</organism>
<evidence type="ECO:0000256" key="4">
    <source>
        <dbReference type="ARBA" id="ARBA00022801"/>
    </source>
</evidence>
<evidence type="ECO:0000313" key="15">
    <source>
        <dbReference type="EMBL" id="GAA3621204.1"/>
    </source>
</evidence>
<dbReference type="NCBIfam" id="TIGR01447">
    <property type="entry name" value="recD"/>
    <property type="match status" value="1"/>
</dbReference>
<keyword evidence="8 11" id="KW-0238">DNA-binding</keyword>
<name>A0ABP6ZYP5_9ACTN</name>
<dbReference type="InterPro" id="IPR027785">
    <property type="entry name" value="UvrD-like_helicase_C"/>
</dbReference>
<evidence type="ECO:0000256" key="3">
    <source>
        <dbReference type="ARBA" id="ARBA00022763"/>
    </source>
</evidence>
<reference evidence="16" key="1">
    <citation type="journal article" date="2019" name="Int. J. Syst. Evol. Microbiol.">
        <title>The Global Catalogue of Microorganisms (GCM) 10K type strain sequencing project: providing services to taxonomists for standard genome sequencing and annotation.</title>
        <authorList>
            <consortium name="The Broad Institute Genomics Platform"/>
            <consortium name="The Broad Institute Genome Sequencing Center for Infectious Disease"/>
            <person name="Wu L."/>
            <person name="Ma J."/>
        </authorList>
    </citation>
    <scope>NUCLEOTIDE SEQUENCE [LARGE SCALE GENOMIC DNA]</scope>
    <source>
        <strain evidence="16">JCM 16929</strain>
    </source>
</reference>
<dbReference type="Proteomes" id="UP001501490">
    <property type="component" value="Unassembled WGS sequence"/>
</dbReference>
<comment type="caution">
    <text evidence="15">The sequence shown here is derived from an EMBL/GenBank/DDBJ whole genome shotgun (WGS) entry which is preliminary data.</text>
</comment>
<evidence type="ECO:0000256" key="1">
    <source>
        <dbReference type="ARBA" id="ARBA00022722"/>
    </source>
</evidence>
<evidence type="ECO:0000256" key="7">
    <source>
        <dbReference type="ARBA" id="ARBA00022840"/>
    </source>
</evidence>
<keyword evidence="10 11" id="KW-0413">Isomerase</keyword>
<feature type="domain" description="UvrD-like helicase C-terminal" evidence="13">
    <location>
        <begin position="566"/>
        <end position="610"/>
    </location>
</feature>
<dbReference type="PANTHER" id="PTHR43788">
    <property type="entry name" value="DNA2/NAM7 HELICASE FAMILY MEMBER"/>
    <property type="match status" value="1"/>
</dbReference>
<comment type="function">
    <text evidence="11">A helicase/nuclease that prepares dsDNA breaks (DSB) for recombinational DNA repair. Binds to DSBs and unwinds DNA via a highly rapid and processive ATP-dependent bidirectional helicase activity. Unwinds dsDNA until it encounters a Chi (crossover hotspot instigator) sequence from the 3' direction. Cuts ssDNA a few nucleotides 3' to the Chi site. The properties and activities of the enzyme are changed at Chi. The Chi-altered holoenzyme produces a long 3'-ssDNA overhang and facilitates RecA-binding to the ssDNA for homologous DNA recombination and repair. Holoenzyme degrades any linearized DNA that is unable to undergo homologous recombination. In the holoenzyme this subunit has ssDNA-dependent ATPase and 5'-3' helicase activity. When added to pre-assembled RecBC greatly stimulates nuclease activity and augments holoenzyme processivity. Negatively regulates the RecA-loading ability of RecBCD.</text>
</comment>
<evidence type="ECO:0000313" key="16">
    <source>
        <dbReference type="Proteomes" id="UP001501490"/>
    </source>
</evidence>
<dbReference type="InterPro" id="IPR050534">
    <property type="entry name" value="Coronavir_polyprotein_1ab"/>
</dbReference>
<dbReference type="Pfam" id="PF13538">
    <property type="entry name" value="UvrD_C_2"/>
    <property type="match status" value="1"/>
</dbReference>
<evidence type="ECO:0000256" key="12">
    <source>
        <dbReference type="SAM" id="MobiDB-lite"/>
    </source>
</evidence>
<keyword evidence="16" id="KW-1185">Reference proteome</keyword>
<dbReference type="CDD" id="cd18809">
    <property type="entry name" value="SF1_C_RecD"/>
    <property type="match status" value="1"/>
</dbReference>
<proteinExistence type="inferred from homology"/>
<keyword evidence="7 11" id="KW-0067">ATP-binding</keyword>
<accession>A0ABP6ZYP5</accession>
<dbReference type="HAMAP" id="MF_01487">
    <property type="entry name" value="RecD"/>
    <property type="match status" value="1"/>
</dbReference>
<protein>
    <recommendedName>
        <fullName evidence="11">RecBCD enzyme subunit RecD</fullName>
        <ecNumber evidence="11">5.6.2.3</ecNumber>
    </recommendedName>
    <alternativeName>
        <fullName evidence="11">DNA 5'-3' helicase subunit RecD</fullName>
    </alternativeName>
    <alternativeName>
        <fullName evidence="11">Exonuclease V subunit RecD</fullName>
        <shortName evidence="11">ExoV subunit RecD</shortName>
    </alternativeName>
    <alternativeName>
        <fullName evidence="11">Helicase/nuclease RecBCD subunit RecD</fullName>
    </alternativeName>
</protein>
<keyword evidence="4 11" id="KW-0378">Hydrolase</keyword>
<keyword evidence="3 11" id="KW-0227">DNA damage</keyword>
<dbReference type="InterPro" id="IPR006344">
    <property type="entry name" value="RecD"/>
</dbReference>
<dbReference type="RefSeq" id="WP_344804810.1">
    <property type="nucleotide sequence ID" value="NZ_BAABAB010000016.1"/>
</dbReference>
<evidence type="ECO:0000256" key="2">
    <source>
        <dbReference type="ARBA" id="ARBA00022741"/>
    </source>
</evidence>
<comment type="miscellaneous">
    <text evidence="11">In the RecBCD complex, RecB has a slow 3'-5' helicase, an exonuclease activity and loads RecA onto ssDNA, RecD has a fast 5'-3' helicase activity, while RecC stimulates the ATPase and processivity of the RecB helicase and contributes to recognition of the Chi site.</text>
</comment>
<dbReference type="InterPro" id="IPR027417">
    <property type="entry name" value="P-loop_NTPase"/>
</dbReference>
<evidence type="ECO:0000256" key="6">
    <source>
        <dbReference type="ARBA" id="ARBA00022839"/>
    </source>
</evidence>
<feature type="binding site" evidence="11">
    <location>
        <begin position="212"/>
        <end position="219"/>
    </location>
    <ligand>
        <name>ATP</name>
        <dbReference type="ChEBI" id="CHEBI:30616"/>
    </ligand>
</feature>
<evidence type="ECO:0000256" key="11">
    <source>
        <dbReference type="HAMAP-Rule" id="MF_01487"/>
    </source>
</evidence>
<evidence type="ECO:0000259" key="14">
    <source>
        <dbReference type="Pfam" id="PF21185"/>
    </source>
</evidence>
<gene>
    <name evidence="11 15" type="primary">recD</name>
    <name evidence="15" type="ORF">GCM10022236_24370</name>
</gene>